<dbReference type="RefSeq" id="WP_154438868.1">
    <property type="nucleotide sequence ID" value="NZ_VUNQ01000004.1"/>
</dbReference>
<dbReference type="Pfam" id="PF11213">
    <property type="entry name" value="DUF3006"/>
    <property type="match status" value="1"/>
</dbReference>
<organism evidence="1 2">
    <name type="scientific">Tissierella pigra</name>
    <dbReference type="NCBI Taxonomy" id="2607614"/>
    <lineage>
        <taxon>Bacteria</taxon>
        <taxon>Bacillati</taxon>
        <taxon>Bacillota</taxon>
        <taxon>Tissierellia</taxon>
        <taxon>Tissierellales</taxon>
        <taxon>Tissierellaceae</taxon>
        <taxon>Tissierella</taxon>
    </lineage>
</organism>
<dbReference type="Gene3D" id="6.20.120.50">
    <property type="match status" value="1"/>
</dbReference>
<keyword evidence="2" id="KW-1185">Reference proteome</keyword>
<evidence type="ECO:0000313" key="2">
    <source>
        <dbReference type="Proteomes" id="UP000469523"/>
    </source>
</evidence>
<accession>A0A6N7XFC1</accession>
<sequence>MKFTIDRFEEDFAIVELENKDTIEIPRIIIPEEAKEGDIISITIEKDETDKRKERIQGKFDRLFCGE</sequence>
<reference evidence="1 2" key="1">
    <citation type="submission" date="2019-09" db="EMBL/GenBank/DDBJ databases">
        <title>In-depth cultivation of the pig gut microbiome towards novel bacterial diversity and tailored functional studies.</title>
        <authorList>
            <person name="Wylensek D."/>
            <person name="Hitch T.C.A."/>
            <person name="Clavel T."/>
        </authorList>
    </citation>
    <scope>NUCLEOTIDE SEQUENCE [LARGE SCALE GENOMIC DNA]</scope>
    <source>
        <strain evidence="1 2">WCA3-693-APC-4?</strain>
    </source>
</reference>
<comment type="caution">
    <text evidence="1">The sequence shown here is derived from an EMBL/GenBank/DDBJ whole genome shotgun (WGS) entry which is preliminary data.</text>
</comment>
<protein>
    <submittedName>
        <fullName evidence="1">DUF3006 domain-containing protein</fullName>
    </submittedName>
</protein>
<dbReference type="InterPro" id="IPR021377">
    <property type="entry name" value="DUF3006"/>
</dbReference>
<name>A0A6N7XFC1_9FIRM</name>
<dbReference type="Proteomes" id="UP000469523">
    <property type="component" value="Unassembled WGS sequence"/>
</dbReference>
<dbReference type="AlphaFoldDB" id="A0A6N7XFC1"/>
<dbReference type="EMBL" id="VUNQ01000004">
    <property type="protein sequence ID" value="MSU00436.1"/>
    <property type="molecule type" value="Genomic_DNA"/>
</dbReference>
<gene>
    <name evidence="1" type="ORF">FYJ83_03020</name>
</gene>
<evidence type="ECO:0000313" key="1">
    <source>
        <dbReference type="EMBL" id="MSU00436.1"/>
    </source>
</evidence>
<proteinExistence type="predicted"/>